<accession>A0A4U5N8Q4</accession>
<dbReference type="GO" id="GO:0006508">
    <property type="term" value="P:proteolysis"/>
    <property type="evidence" value="ECO:0007669"/>
    <property type="project" value="InterPro"/>
</dbReference>
<name>A0A4U5N8Q4_STECR</name>
<dbReference type="InterPro" id="IPR001375">
    <property type="entry name" value="Peptidase_S9_cat"/>
</dbReference>
<dbReference type="SUPFAM" id="SSF53474">
    <property type="entry name" value="alpha/beta-Hydrolases"/>
    <property type="match status" value="1"/>
</dbReference>
<reference evidence="3 4" key="2">
    <citation type="journal article" date="2019" name="G3 (Bethesda)">
        <title>Hybrid Assembly of the Genome of the Entomopathogenic Nematode Steinernema carpocapsae Identifies the X-Chromosome.</title>
        <authorList>
            <person name="Serra L."/>
            <person name="Macchietto M."/>
            <person name="Macias-Munoz A."/>
            <person name="McGill C.J."/>
            <person name="Rodriguez I.M."/>
            <person name="Rodriguez B."/>
            <person name="Murad R."/>
            <person name="Mortazavi A."/>
        </authorList>
    </citation>
    <scope>NUCLEOTIDE SEQUENCE [LARGE SCALE GENOMIC DNA]</scope>
    <source>
        <strain evidence="3 4">ALL</strain>
    </source>
</reference>
<comment type="caution">
    <text evidence="3">The sequence shown here is derived from an EMBL/GenBank/DDBJ whole genome shotgun (WGS) entry which is preliminary data.</text>
</comment>
<evidence type="ECO:0000259" key="2">
    <source>
        <dbReference type="Pfam" id="PF00326"/>
    </source>
</evidence>
<organism evidence="3 4">
    <name type="scientific">Steinernema carpocapsae</name>
    <name type="common">Entomopathogenic nematode</name>
    <dbReference type="NCBI Taxonomy" id="34508"/>
    <lineage>
        <taxon>Eukaryota</taxon>
        <taxon>Metazoa</taxon>
        <taxon>Ecdysozoa</taxon>
        <taxon>Nematoda</taxon>
        <taxon>Chromadorea</taxon>
        <taxon>Rhabditida</taxon>
        <taxon>Tylenchina</taxon>
        <taxon>Panagrolaimomorpha</taxon>
        <taxon>Strongyloidoidea</taxon>
        <taxon>Steinernematidae</taxon>
        <taxon>Steinernema</taxon>
    </lineage>
</organism>
<dbReference type="Pfam" id="PF00326">
    <property type="entry name" value="Peptidase_S9"/>
    <property type="match status" value="1"/>
</dbReference>
<dbReference type="STRING" id="34508.A0A4U5N8Q4"/>
<dbReference type="PANTHER" id="PTHR42776:SF27">
    <property type="entry name" value="DIPEPTIDYL PEPTIDASE FAMILY MEMBER 6"/>
    <property type="match status" value="1"/>
</dbReference>
<dbReference type="EMBL" id="AZBU02000005">
    <property type="protein sequence ID" value="TKR78291.1"/>
    <property type="molecule type" value="Genomic_DNA"/>
</dbReference>
<reference evidence="3 4" key="1">
    <citation type="journal article" date="2015" name="Genome Biol.">
        <title>Comparative genomics of Steinernema reveals deeply conserved gene regulatory networks.</title>
        <authorList>
            <person name="Dillman A.R."/>
            <person name="Macchietto M."/>
            <person name="Porter C.F."/>
            <person name="Rogers A."/>
            <person name="Williams B."/>
            <person name="Antoshechkin I."/>
            <person name="Lee M.M."/>
            <person name="Goodwin Z."/>
            <person name="Lu X."/>
            <person name="Lewis E.E."/>
            <person name="Goodrich-Blair H."/>
            <person name="Stock S.P."/>
            <person name="Adams B.J."/>
            <person name="Sternberg P.W."/>
            <person name="Mortazavi A."/>
        </authorList>
    </citation>
    <scope>NUCLEOTIDE SEQUENCE [LARGE SCALE GENOMIC DNA]</scope>
    <source>
        <strain evidence="3 4">ALL</strain>
    </source>
</reference>
<gene>
    <name evidence="3" type="ORF">L596_019121</name>
</gene>
<evidence type="ECO:0000256" key="1">
    <source>
        <dbReference type="ARBA" id="ARBA00022801"/>
    </source>
</evidence>
<keyword evidence="1" id="KW-0378">Hydrolase</keyword>
<feature type="domain" description="Peptidase S9 prolyl oligopeptidase catalytic" evidence="2">
    <location>
        <begin position="415"/>
        <end position="628"/>
    </location>
</feature>
<dbReference type="GO" id="GO:0004252">
    <property type="term" value="F:serine-type endopeptidase activity"/>
    <property type="evidence" value="ECO:0007669"/>
    <property type="project" value="TreeGrafter"/>
</dbReference>
<dbReference type="Proteomes" id="UP000298663">
    <property type="component" value="Unassembled WGS sequence"/>
</dbReference>
<dbReference type="PANTHER" id="PTHR42776">
    <property type="entry name" value="SERINE PEPTIDASE S9 FAMILY MEMBER"/>
    <property type="match status" value="1"/>
</dbReference>
<sequence length="678" mass="76573">MLSPDGKTIAYIAPDENGVRNIYMKCVTCKHTEKISFEGQNNIASFEFTGVPDVILFQEDNNGDENTRLYKLNITKATPPHLPVAISDRIGVKAAVFKNNMRDSKVLVGMNDENPVYHNVYEFNLYTNELSLVFHNKRFPARMLFDNDLNLKIISELTKDSSVIYYRPSPKANPKKLTSRKDDWVEYLRVSAEDAPLTDPIAFTADNQRVYWKWGIGSDLGQLVIHEFGRPETNQVMYSAKKAEIASLFLHPTEKTVLGLTEYYNKPEIYVANDTIINDMQYLVNLRPGDSPMVVGVSRDFHTWLVTYLSDNKPFEFYLYRKWQNKAEYLFSTRAELNNRQLSKMIGFDFKARDGLKIQAYLSLPPSTERRIPSEVNRTNPEFVEYAKLGMIPRVPQKLILLVHGGPHMRDLFEFNSMNALLTNRGYSVLQVNYRGSTGFGKKLRNAGNGEWGRKMQYDLLDGVDFLVEMGVVDKNKVAIMGGSYGGYATLVGMTFTPETFACGVDIVGPSNLLTLLETMPPYWLGMYNEMVKTLGANVDSEAGRLSLRSRSPLFYANQVKNPLLILHGANDPRVKQAESDQFVDELKKNHIPVTYVLFGDEGHGFTKPHNTLAFAGLVENFLGKCLHGAVESFTLGQYNSSATLIADALNPDYPRLATTLPPPPSRFYGSPRGYALY</sequence>
<evidence type="ECO:0000313" key="3">
    <source>
        <dbReference type="EMBL" id="TKR78291.1"/>
    </source>
</evidence>
<dbReference type="OrthoDB" id="416344at2759"/>
<protein>
    <recommendedName>
        <fullName evidence="2">Peptidase S9 prolyl oligopeptidase catalytic domain-containing protein</fullName>
    </recommendedName>
</protein>
<dbReference type="Gene3D" id="3.40.50.1820">
    <property type="entry name" value="alpha/beta hydrolase"/>
    <property type="match status" value="1"/>
</dbReference>
<evidence type="ECO:0000313" key="4">
    <source>
        <dbReference type="Proteomes" id="UP000298663"/>
    </source>
</evidence>
<dbReference type="AlphaFoldDB" id="A0A4U5N8Q4"/>
<dbReference type="InterPro" id="IPR029058">
    <property type="entry name" value="AB_hydrolase_fold"/>
</dbReference>
<proteinExistence type="predicted"/>
<keyword evidence="4" id="KW-1185">Reference proteome</keyword>
<dbReference type="SUPFAM" id="SSF82171">
    <property type="entry name" value="DPP6 N-terminal domain-like"/>
    <property type="match status" value="1"/>
</dbReference>